<dbReference type="GO" id="GO:0003700">
    <property type="term" value="F:DNA-binding transcription factor activity"/>
    <property type="evidence" value="ECO:0007669"/>
    <property type="project" value="InterPro"/>
</dbReference>
<dbReference type="InterPro" id="IPR036390">
    <property type="entry name" value="WH_DNA-bd_sf"/>
</dbReference>
<keyword evidence="6 9" id="KW-0238">DNA-binding</keyword>
<dbReference type="InterPro" id="IPR024187">
    <property type="entry name" value="Sig_transdc_resp-reg_cit/mal"/>
</dbReference>
<reference evidence="12 13" key="1">
    <citation type="submission" date="2020-07" db="EMBL/GenBank/DDBJ databases">
        <title>Sequencing the genomes of 1000 actinobacteria strains.</title>
        <authorList>
            <person name="Klenk H.-P."/>
        </authorList>
    </citation>
    <scope>NUCLEOTIDE SEQUENCE [LARGE SCALE GENOMIC DNA]</scope>
    <source>
        <strain evidence="12 13">DSM 19970</strain>
    </source>
</reference>
<sequence>MTIGPGAASGSGKRAQALIKTLVIDDDFRVAGIHAAHVAKVDGFECVGQAYNAATAREAIARLDPDLLLLDVHLPDEDGLSLLRSLQAAGTQVDCIIITAAQDVATVKSAMTSGAVYYLVKPFSFDRLRTQLEAYRTWRQELASASTANQATVDSLYNSRSVGISPATLTPRLQPTMQKVLNAVRTAGGPVGAAEIADQLGVSRPTAQRYLGALERRGLLILDLTYGGTGRPLNTYTLP</sequence>
<evidence type="ECO:0000256" key="4">
    <source>
        <dbReference type="ARBA" id="ARBA00023012"/>
    </source>
</evidence>
<keyword evidence="8 9" id="KW-0804">Transcription</keyword>
<evidence type="ECO:0000256" key="8">
    <source>
        <dbReference type="ARBA" id="ARBA00023163"/>
    </source>
</evidence>
<evidence type="ECO:0000313" key="12">
    <source>
        <dbReference type="EMBL" id="NYI42203.1"/>
    </source>
</evidence>
<evidence type="ECO:0000256" key="7">
    <source>
        <dbReference type="ARBA" id="ARBA00023159"/>
    </source>
</evidence>
<dbReference type="Gene3D" id="1.10.10.10">
    <property type="entry name" value="Winged helix-like DNA-binding domain superfamily/Winged helix DNA-binding domain"/>
    <property type="match status" value="1"/>
</dbReference>
<evidence type="ECO:0000256" key="6">
    <source>
        <dbReference type="ARBA" id="ARBA00023125"/>
    </source>
</evidence>
<protein>
    <recommendedName>
        <fullName evidence="9">Transcriptional regulatory protein</fullName>
    </recommendedName>
</protein>
<keyword evidence="4 9" id="KW-0902">Two-component regulatory system</keyword>
<evidence type="ECO:0000256" key="1">
    <source>
        <dbReference type="ARBA" id="ARBA00004496"/>
    </source>
</evidence>
<comment type="subcellular location">
    <subcellularLocation>
        <location evidence="1 9">Cytoplasm</location>
    </subcellularLocation>
</comment>
<evidence type="ECO:0000256" key="3">
    <source>
        <dbReference type="ARBA" id="ARBA00022553"/>
    </source>
</evidence>
<dbReference type="AlphaFoldDB" id="A0A7Y9ZDE8"/>
<comment type="caution">
    <text evidence="12">The sequence shown here is derived from an EMBL/GenBank/DDBJ whole genome shotgun (WGS) entry which is preliminary data.</text>
</comment>
<dbReference type="SMART" id="SM00448">
    <property type="entry name" value="REC"/>
    <property type="match status" value="1"/>
</dbReference>
<dbReference type="InterPro" id="IPR001789">
    <property type="entry name" value="Sig_transdc_resp-reg_receiver"/>
</dbReference>
<dbReference type="InterPro" id="IPR011006">
    <property type="entry name" value="CheY-like_superfamily"/>
</dbReference>
<dbReference type="PROSITE" id="PS50110">
    <property type="entry name" value="RESPONSE_REGULATORY"/>
    <property type="match status" value="1"/>
</dbReference>
<dbReference type="SUPFAM" id="SSF46785">
    <property type="entry name" value="Winged helix' DNA-binding domain"/>
    <property type="match status" value="1"/>
</dbReference>
<feature type="modified residue" description="4-aspartylphosphate" evidence="10">
    <location>
        <position position="71"/>
    </location>
</feature>
<gene>
    <name evidence="12" type="ORF">BKA03_002322</name>
</gene>
<dbReference type="PANTHER" id="PTHR45526">
    <property type="entry name" value="TRANSCRIPTIONAL REGULATORY PROTEIN DPIA"/>
    <property type="match status" value="1"/>
</dbReference>
<dbReference type="SUPFAM" id="SSF52172">
    <property type="entry name" value="CheY-like"/>
    <property type="match status" value="1"/>
</dbReference>
<keyword evidence="5 9" id="KW-0805">Transcription regulation</keyword>
<dbReference type="Gene3D" id="3.40.50.2300">
    <property type="match status" value="1"/>
</dbReference>
<dbReference type="InterPro" id="IPR036388">
    <property type="entry name" value="WH-like_DNA-bd_sf"/>
</dbReference>
<dbReference type="GO" id="GO:0000156">
    <property type="term" value="F:phosphorelay response regulator activity"/>
    <property type="evidence" value="ECO:0007669"/>
    <property type="project" value="TreeGrafter"/>
</dbReference>
<dbReference type="Pfam" id="PF09339">
    <property type="entry name" value="HTH_IclR"/>
    <property type="match status" value="1"/>
</dbReference>
<keyword evidence="3 10" id="KW-0597">Phosphoprotein</keyword>
<evidence type="ECO:0000256" key="5">
    <source>
        <dbReference type="ARBA" id="ARBA00023015"/>
    </source>
</evidence>
<dbReference type="RefSeq" id="WP_202965704.1">
    <property type="nucleotide sequence ID" value="NZ_BBRC01000002.1"/>
</dbReference>
<dbReference type="EMBL" id="JACBZO010000001">
    <property type="protein sequence ID" value="NYI42203.1"/>
    <property type="molecule type" value="Genomic_DNA"/>
</dbReference>
<accession>A0A7Y9ZDE8</accession>
<evidence type="ECO:0000256" key="9">
    <source>
        <dbReference type="PIRNR" id="PIRNR006171"/>
    </source>
</evidence>
<dbReference type="InterPro" id="IPR005471">
    <property type="entry name" value="Tscrpt_reg_IclR_N"/>
</dbReference>
<keyword evidence="7 9" id="KW-0010">Activator</keyword>
<evidence type="ECO:0000256" key="10">
    <source>
        <dbReference type="PROSITE-ProRule" id="PRU00169"/>
    </source>
</evidence>
<name>A0A7Y9ZDE8_9MICO</name>
<dbReference type="PIRSF" id="PIRSF006171">
    <property type="entry name" value="RR_citrat_malat"/>
    <property type="match status" value="1"/>
</dbReference>
<organism evidence="12 13">
    <name type="scientific">Demequina lutea</name>
    <dbReference type="NCBI Taxonomy" id="431489"/>
    <lineage>
        <taxon>Bacteria</taxon>
        <taxon>Bacillati</taxon>
        <taxon>Actinomycetota</taxon>
        <taxon>Actinomycetes</taxon>
        <taxon>Micrococcales</taxon>
        <taxon>Demequinaceae</taxon>
        <taxon>Demequina</taxon>
    </lineage>
</organism>
<dbReference type="PANTHER" id="PTHR45526:SF1">
    <property type="entry name" value="TRANSCRIPTIONAL REGULATORY PROTEIN DCUR-RELATED"/>
    <property type="match status" value="1"/>
</dbReference>
<dbReference type="InterPro" id="IPR051271">
    <property type="entry name" value="2C-system_Tx_regulators"/>
</dbReference>
<keyword evidence="13" id="KW-1185">Reference proteome</keyword>
<feature type="domain" description="Response regulatory" evidence="11">
    <location>
        <begin position="20"/>
        <end position="136"/>
    </location>
</feature>
<evidence type="ECO:0000256" key="2">
    <source>
        <dbReference type="ARBA" id="ARBA00022490"/>
    </source>
</evidence>
<dbReference type="GO" id="GO:0003677">
    <property type="term" value="F:DNA binding"/>
    <property type="evidence" value="ECO:0007669"/>
    <property type="project" value="UniProtKB-KW"/>
</dbReference>
<proteinExistence type="predicted"/>
<evidence type="ECO:0000313" key="13">
    <source>
        <dbReference type="Proteomes" id="UP000547973"/>
    </source>
</evidence>
<dbReference type="Proteomes" id="UP000547973">
    <property type="component" value="Unassembled WGS sequence"/>
</dbReference>
<dbReference type="Pfam" id="PF00072">
    <property type="entry name" value="Response_reg"/>
    <property type="match status" value="1"/>
</dbReference>
<evidence type="ECO:0000259" key="11">
    <source>
        <dbReference type="PROSITE" id="PS50110"/>
    </source>
</evidence>
<dbReference type="GO" id="GO:0005737">
    <property type="term" value="C:cytoplasm"/>
    <property type="evidence" value="ECO:0007669"/>
    <property type="project" value="UniProtKB-SubCell"/>
</dbReference>
<keyword evidence="2 9" id="KW-0963">Cytoplasm</keyword>